<protein>
    <submittedName>
        <fullName evidence="2">Uncharacterized protein</fullName>
    </submittedName>
</protein>
<dbReference type="EMBL" id="BLLF01002779">
    <property type="protein sequence ID" value="GFH25315.1"/>
    <property type="molecule type" value="Genomic_DNA"/>
</dbReference>
<evidence type="ECO:0000313" key="3">
    <source>
        <dbReference type="Proteomes" id="UP000485058"/>
    </source>
</evidence>
<feature type="non-terminal residue" evidence="2">
    <location>
        <position position="1"/>
    </location>
</feature>
<sequence length="86" mass="9118">MDPEQYSNAVAAFNNTMLQYSSQLRQVLGAMKEGLKLDISNAAQQVKTAEGAATRQLPSLPSLPDMPPDMARRLLPAAAPHGAIAA</sequence>
<feature type="non-terminal residue" evidence="2">
    <location>
        <position position="86"/>
    </location>
</feature>
<evidence type="ECO:0000313" key="2">
    <source>
        <dbReference type="EMBL" id="GFH25315.1"/>
    </source>
</evidence>
<dbReference type="Proteomes" id="UP000485058">
    <property type="component" value="Unassembled WGS sequence"/>
</dbReference>
<reference evidence="2 3" key="1">
    <citation type="submission" date="2020-02" db="EMBL/GenBank/DDBJ databases">
        <title>Draft genome sequence of Haematococcus lacustris strain NIES-144.</title>
        <authorList>
            <person name="Morimoto D."/>
            <person name="Nakagawa S."/>
            <person name="Yoshida T."/>
            <person name="Sawayama S."/>
        </authorList>
    </citation>
    <scope>NUCLEOTIDE SEQUENCE [LARGE SCALE GENOMIC DNA]</scope>
    <source>
        <strain evidence="2 3">NIES-144</strain>
    </source>
</reference>
<comment type="caution">
    <text evidence="2">The sequence shown here is derived from an EMBL/GenBank/DDBJ whole genome shotgun (WGS) entry which is preliminary data.</text>
</comment>
<name>A0A699ZTP7_HAELA</name>
<evidence type="ECO:0000256" key="1">
    <source>
        <dbReference type="SAM" id="MobiDB-lite"/>
    </source>
</evidence>
<dbReference type="AlphaFoldDB" id="A0A699ZTP7"/>
<keyword evidence="3" id="KW-1185">Reference proteome</keyword>
<organism evidence="2 3">
    <name type="scientific">Haematococcus lacustris</name>
    <name type="common">Green alga</name>
    <name type="synonym">Haematococcus pluvialis</name>
    <dbReference type="NCBI Taxonomy" id="44745"/>
    <lineage>
        <taxon>Eukaryota</taxon>
        <taxon>Viridiplantae</taxon>
        <taxon>Chlorophyta</taxon>
        <taxon>core chlorophytes</taxon>
        <taxon>Chlorophyceae</taxon>
        <taxon>CS clade</taxon>
        <taxon>Chlamydomonadales</taxon>
        <taxon>Haematococcaceae</taxon>
        <taxon>Haematococcus</taxon>
    </lineage>
</organism>
<accession>A0A699ZTP7</accession>
<proteinExistence type="predicted"/>
<gene>
    <name evidence="2" type="ORF">HaLaN_23254</name>
</gene>
<feature type="region of interest" description="Disordered" evidence="1">
    <location>
        <begin position="50"/>
        <end position="70"/>
    </location>
</feature>